<keyword evidence="4 8" id="KW-0276">Fatty acid metabolism</keyword>
<keyword evidence="7 8" id="KW-0275">Fatty acid biosynthesis</keyword>
<evidence type="ECO:0000259" key="9">
    <source>
        <dbReference type="Pfam" id="PF01648"/>
    </source>
</evidence>
<dbReference type="InterPro" id="IPR037143">
    <property type="entry name" value="4-PPantetheinyl_Trfase_dom_sf"/>
</dbReference>
<sequence length="126" mass="14141">MGLIGNGVDLLEIERIVAILKKRPHFIERYFTENERVYFELKHMKAETIAATFAAKEAVSKCFGTGVRGFELKEIEVLRDELGKPYIILHGKAKTLAESLKITELQLSLSHSKKMVVAFVIAIGGH</sequence>
<feature type="domain" description="4'-phosphopantetheinyl transferase" evidence="9">
    <location>
        <begin position="7"/>
        <end position="100"/>
    </location>
</feature>
<feature type="binding site" evidence="8">
    <location>
        <position position="9"/>
    </location>
    <ligand>
        <name>Mg(2+)</name>
        <dbReference type="ChEBI" id="CHEBI:18420"/>
    </ligand>
</feature>
<evidence type="ECO:0000256" key="7">
    <source>
        <dbReference type="ARBA" id="ARBA00023160"/>
    </source>
</evidence>
<keyword evidence="3 8" id="KW-0479">Metal-binding</keyword>
<comment type="caution">
    <text evidence="10">The sequence shown here is derived from an EMBL/GenBank/DDBJ whole genome shotgun (WGS) entry which is preliminary data.</text>
</comment>
<dbReference type="EMBL" id="JAHBCL010000015">
    <property type="protein sequence ID" value="MBS7527014.1"/>
    <property type="molecule type" value="Genomic_DNA"/>
</dbReference>
<dbReference type="EC" id="2.7.8.7" evidence="8"/>
<comment type="similarity">
    <text evidence="8">Belongs to the P-Pant transferase superfamily. AcpS family.</text>
</comment>
<accession>A0ABS5PRG8</accession>
<evidence type="ECO:0000256" key="5">
    <source>
        <dbReference type="ARBA" id="ARBA00022842"/>
    </source>
</evidence>
<evidence type="ECO:0000256" key="8">
    <source>
        <dbReference type="HAMAP-Rule" id="MF_00101"/>
    </source>
</evidence>
<dbReference type="RefSeq" id="WP_213236875.1">
    <property type="nucleotide sequence ID" value="NZ_JAHBCL010000015.1"/>
</dbReference>
<dbReference type="InterPro" id="IPR008278">
    <property type="entry name" value="4-PPantetheinyl_Trfase_dom"/>
</dbReference>
<dbReference type="InterPro" id="IPR002582">
    <property type="entry name" value="ACPS"/>
</dbReference>
<dbReference type="Pfam" id="PF01648">
    <property type="entry name" value="ACPS"/>
    <property type="match status" value="1"/>
</dbReference>
<comment type="function">
    <text evidence="8">Transfers the 4'-phosphopantetheine moiety from coenzyme A to a Ser of acyl-carrier-protein.</text>
</comment>
<keyword evidence="11" id="KW-1185">Reference proteome</keyword>
<gene>
    <name evidence="8 10" type="primary">acpS</name>
    <name evidence="10" type="ORF">KHM83_10010</name>
</gene>
<comment type="catalytic activity">
    <reaction evidence="8">
        <text>apo-[ACP] + CoA = holo-[ACP] + adenosine 3',5'-bisphosphate + H(+)</text>
        <dbReference type="Rhea" id="RHEA:12068"/>
        <dbReference type="Rhea" id="RHEA-COMP:9685"/>
        <dbReference type="Rhea" id="RHEA-COMP:9690"/>
        <dbReference type="ChEBI" id="CHEBI:15378"/>
        <dbReference type="ChEBI" id="CHEBI:29999"/>
        <dbReference type="ChEBI" id="CHEBI:57287"/>
        <dbReference type="ChEBI" id="CHEBI:58343"/>
        <dbReference type="ChEBI" id="CHEBI:64479"/>
        <dbReference type="EC" id="2.7.8.7"/>
    </reaction>
</comment>
<evidence type="ECO:0000256" key="3">
    <source>
        <dbReference type="ARBA" id="ARBA00022723"/>
    </source>
</evidence>
<organism evidence="10 11">
    <name type="scientific">Fusibacter paucivorans</name>
    <dbReference type="NCBI Taxonomy" id="76009"/>
    <lineage>
        <taxon>Bacteria</taxon>
        <taxon>Bacillati</taxon>
        <taxon>Bacillota</taxon>
        <taxon>Clostridia</taxon>
        <taxon>Eubacteriales</taxon>
        <taxon>Eubacteriales Family XII. Incertae Sedis</taxon>
        <taxon>Fusibacter</taxon>
    </lineage>
</organism>
<keyword evidence="8" id="KW-0963">Cytoplasm</keyword>
<feature type="binding site" evidence="8">
    <location>
        <position position="57"/>
    </location>
    <ligand>
        <name>Mg(2+)</name>
        <dbReference type="ChEBI" id="CHEBI:18420"/>
    </ligand>
</feature>
<dbReference type="NCBIfam" id="TIGR00516">
    <property type="entry name" value="acpS"/>
    <property type="match status" value="1"/>
</dbReference>
<name>A0ABS5PRG8_9FIRM</name>
<dbReference type="NCBIfam" id="TIGR00556">
    <property type="entry name" value="pantethn_trn"/>
    <property type="match status" value="1"/>
</dbReference>
<dbReference type="Gene3D" id="3.90.470.20">
    <property type="entry name" value="4'-phosphopantetheinyl transferase domain"/>
    <property type="match status" value="1"/>
</dbReference>
<evidence type="ECO:0000313" key="11">
    <source>
        <dbReference type="Proteomes" id="UP000746471"/>
    </source>
</evidence>
<dbReference type="GO" id="GO:0008897">
    <property type="term" value="F:holo-[acyl-carrier-protein] synthase activity"/>
    <property type="evidence" value="ECO:0007669"/>
    <property type="project" value="UniProtKB-EC"/>
</dbReference>
<keyword evidence="1 8" id="KW-0444">Lipid biosynthesis</keyword>
<comment type="subcellular location">
    <subcellularLocation>
        <location evidence="8">Cytoplasm</location>
    </subcellularLocation>
</comment>
<keyword evidence="5 8" id="KW-0460">Magnesium</keyword>
<evidence type="ECO:0000256" key="4">
    <source>
        <dbReference type="ARBA" id="ARBA00022832"/>
    </source>
</evidence>
<comment type="cofactor">
    <cofactor evidence="8">
        <name>Mg(2+)</name>
        <dbReference type="ChEBI" id="CHEBI:18420"/>
    </cofactor>
</comment>
<evidence type="ECO:0000256" key="1">
    <source>
        <dbReference type="ARBA" id="ARBA00022516"/>
    </source>
</evidence>
<protein>
    <recommendedName>
        <fullName evidence="8">Holo-[acyl-carrier-protein] synthase</fullName>
        <shortName evidence="8">Holo-ACP synthase</shortName>
        <ecNumber evidence="8">2.7.8.7</ecNumber>
    </recommendedName>
    <alternativeName>
        <fullName evidence="8">4'-phosphopantetheinyl transferase AcpS</fullName>
    </alternativeName>
</protein>
<reference evidence="10 11" key="1">
    <citation type="submission" date="2021-05" db="EMBL/GenBank/DDBJ databases">
        <title>Fusibacter ferrireducens sp. nov., an anaerobic, sulfur- and Fe-reducing bacterium isolated from the mangrove sediment.</title>
        <authorList>
            <person name="Qiu D."/>
        </authorList>
    </citation>
    <scope>NUCLEOTIDE SEQUENCE [LARGE SCALE GENOMIC DNA]</scope>
    <source>
        <strain evidence="10 11">DSM 12116</strain>
    </source>
</reference>
<dbReference type="Proteomes" id="UP000746471">
    <property type="component" value="Unassembled WGS sequence"/>
</dbReference>
<dbReference type="HAMAP" id="MF_00101">
    <property type="entry name" value="AcpS"/>
    <property type="match status" value="1"/>
</dbReference>
<keyword evidence="2 8" id="KW-0808">Transferase</keyword>
<evidence type="ECO:0000256" key="2">
    <source>
        <dbReference type="ARBA" id="ARBA00022679"/>
    </source>
</evidence>
<dbReference type="InterPro" id="IPR004568">
    <property type="entry name" value="Ppantetheine-prot_Trfase_dom"/>
</dbReference>
<keyword evidence="6 8" id="KW-0443">Lipid metabolism</keyword>
<evidence type="ECO:0000313" key="10">
    <source>
        <dbReference type="EMBL" id="MBS7527014.1"/>
    </source>
</evidence>
<proteinExistence type="inferred from homology"/>
<evidence type="ECO:0000256" key="6">
    <source>
        <dbReference type="ARBA" id="ARBA00023098"/>
    </source>
</evidence>
<dbReference type="SUPFAM" id="SSF56214">
    <property type="entry name" value="4'-phosphopantetheinyl transferase"/>
    <property type="match status" value="1"/>
</dbReference>